<keyword evidence="4" id="KW-1185">Reference proteome</keyword>
<reference evidence="3 4" key="1">
    <citation type="submission" date="2015-07" db="EMBL/GenBank/DDBJ databases">
        <title>High-quality genome of monoxenous trypanosomatid Leptomonas pyrrhocoris.</title>
        <authorList>
            <person name="Flegontov P."/>
            <person name="Butenko A."/>
            <person name="Firsov S."/>
            <person name="Vlcek C."/>
            <person name="Logacheva M.D."/>
            <person name="Field M."/>
            <person name="Filatov D."/>
            <person name="Flegontova O."/>
            <person name="Gerasimov E."/>
            <person name="Jackson A.P."/>
            <person name="Kelly S."/>
            <person name="Opperdoes F."/>
            <person name="O'Reilly A."/>
            <person name="Votypka J."/>
            <person name="Yurchenko V."/>
            <person name="Lukes J."/>
        </authorList>
    </citation>
    <scope>NUCLEOTIDE SEQUENCE [LARGE SCALE GENOMIC DNA]</scope>
    <source>
        <strain evidence="3">H10</strain>
    </source>
</reference>
<gene>
    <name evidence="3" type="ORF">ABB37_09068</name>
</gene>
<name>A0A0M9FRV2_LEPPY</name>
<dbReference type="Proteomes" id="UP000037923">
    <property type="component" value="Unassembled WGS sequence"/>
</dbReference>
<keyword evidence="2" id="KW-0812">Transmembrane</keyword>
<evidence type="ECO:0000313" key="4">
    <source>
        <dbReference type="Proteomes" id="UP000037923"/>
    </source>
</evidence>
<evidence type="ECO:0000313" key="3">
    <source>
        <dbReference type="EMBL" id="KPA74785.1"/>
    </source>
</evidence>
<keyword evidence="2" id="KW-1133">Transmembrane helix</keyword>
<dbReference type="GeneID" id="26909351"/>
<dbReference type="EMBL" id="LGTL01000028">
    <property type="protein sequence ID" value="KPA74785.1"/>
    <property type="molecule type" value="Genomic_DNA"/>
</dbReference>
<dbReference type="OrthoDB" id="242902at2759"/>
<dbReference type="VEuPathDB" id="TriTrypDB:LpyrH10_28_1010"/>
<feature type="region of interest" description="Disordered" evidence="1">
    <location>
        <begin position="34"/>
        <end position="113"/>
    </location>
</feature>
<accession>A0A0M9FRV2</accession>
<feature type="transmembrane region" description="Helical" evidence="2">
    <location>
        <begin position="126"/>
        <end position="147"/>
    </location>
</feature>
<sequence length="242" mass="26144">MLRHLRAFGCLSPSATFSRMGRLRFNSRCMSSRQAERLHRRSAAAATAPKKRPATPTGSHRDGSDAPPHARSYNKLTAKSAAKGSSSTKKSPSAAAATTTTAASSAGPSRPPMPGRFNRLVLERGLFFTVYLYVLGESMTLFLTYLLHTHRLGVGDVGSWLAALHTSTGHYLNVGPTVYGLQLTPRLLLNYLVANCCTYPLLPLQMRFCTATTPLLWTPLSCIGRQFRKAGAVIPKAPAAKA</sequence>
<keyword evidence="2" id="KW-0472">Membrane</keyword>
<dbReference type="OMA" id="VNACMYP"/>
<organism evidence="3 4">
    <name type="scientific">Leptomonas pyrrhocoris</name>
    <name type="common">Firebug parasite</name>
    <dbReference type="NCBI Taxonomy" id="157538"/>
    <lineage>
        <taxon>Eukaryota</taxon>
        <taxon>Discoba</taxon>
        <taxon>Euglenozoa</taxon>
        <taxon>Kinetoplastea</taxon>
        <taxon>Metakinetoplastina</taxon>
        <taxon>Trypanosomatida</taxon>
        <taxon>Trypanosomatidae</taxon>
        <taxon>Leishmaniinae</taxon>
        <taxon>Leptomonas</taxon>
    </lineage>
</organism>
<evidence type="ECO:0000256" key="2">
    <source>
        <dbReference type="SAM" id="Phobius"/>
    </source>
</evidence>
<evidence type="ECO:0000256" key="1">
    <source>
        <dbReference type="SAM" id="MobiDB-lite"/>
    </source>
</evidence>
<dbReference type="AlphaFoldDB" id="A0A0M9FRV2"/>
<protein>
    <submittedName>
        <fullName evidence="3">Uncharacterized protein</fullName>
    </submittedName>
</protein>
<feature type="compositionally biased region" description="Low complexity" evidence="1">
    <location>
        <begin position="77"/>
        <end position="108"/>
    </location>
</feature>
<proteinExistence type="predicted"/>
<dbReference type="RefSeq" id="XP_015653224.1">
    <property type="nucleotide sequence ID" value="XM_015808333.1"/>
</dbReference>
<comment type="caution">
    <text evidence="3">The sequence shown here is derived from an EMBL/GenBank/DDBJ whole genome shotgun (WGS) entry which is preliminary data.</text>
</comment>